<feature type="transmembrane region" description="Helical" evidence="1">
    <location>
        <begin position="31"/>
        <end position="52"/>
    </location>
</feature>
<reference evidence="2 3" key="1">
    <citation type="submission" date="2020-08" db="EMBL/GenBank/DDBJ databases">
        <title>Plant Genome Project.</title>
        <authorList>
            <person name="Zhang R.-G."/>
        </authorList>
    </citation>
    <scope>NUCLEOTIDE SEQUENCE [LARGE SCALE GENOMIC DNA]</scope>
    <source>
        <tissue evidence="2">Rhizome</tissue>
    </source>
</reference>
<proteinExistence type="predicted"/>
<evidence type="ECO:0000256" key="1">
    <source>
        <dbReference type="SAM" id="Phobius"/>
    </source>
</evidence>
<protein>
    <submittedName>
        <fullName evidence="2">Uncharacterized protein</fullName>
    </submittedName>
</protein>
<organism evidence="2 3">
    <name type="scientific">Zingiber officinale</name>
    <name type="common">Ginger</name>
    <name type="synonym">Amomum zingiber</name>
    <dbReference type="NCBI Taxonomy" id="94328"/>
    <lineage>
        <taxon>Eukaryota</taxon>
        <taxon>Viridiplantae</taxon>
        <taxon>Streptophyta</taxon>
        <taxon>Embryophyta</taxon>
        <taxon>Tracheophyta</taxon>
        <taxon>Spermatophyta</taxon>
        <taxon>Magnoliopsida</taxon>
        <taxon>Liliopsida</taxon>
        <taxon>Zingiberales</taxon>
        <taxon>Zingiberaceae</taxon>
        <taxon>Zingiber</taxon>
    </lineage>
</organism>
<feature type="transmembrane region" description="Helical" evidence="1">
    <location>
        <begin position="73"/>
        <end position="104"/>
    </location>
</feature>
<feature type="transmembrane region" description="Helical" evidence="1">
    <location>
        <begin position="124"/>
        <end position="145"/>
    </location>
</feature>
<dbReference type="AlphaFoldDB" id="A0A8J5LKP9"/>
<evidence type="ECO:0000313" key="3">
    <source>
        <dbReference type="Proteomes" id="UP000734854"/>
    </source>
</evidence>
<comment type="caution">
    <text evidence="2">The sequence shown here is derived from an EMBL/GenBank/DDBJ whole genome shotgun (WGS) entry which is preliminary data.</text>
</comment>
<keyword evidence="3" id="KW-1185">Reference proteome</keyword>
<dbReference type="PANTHER" id="PTHR33133">
    <property type="entry name" value="OS08G0107100 PROTEIN-RELATED"/>
    <property type="match status" value="1"/>
</dbReference>
<feature type="transmembrane region" description="Helical" evidence="1">
    <location>
        <begin position="152"/>
        <end position="171"/>
    </location>
</feature>
<name>A0A8J5LKP9_ZINOF</name>
<gene>
    <name evidence="2" type="ORF">ZIOFF_013178</name>
</gene>
<feature type="transmembrane region" description="Helical" evidence="1">
    <location>
        <begin position="249"/>
        <end position="276"/>
    </location>
</feature>
<dbReference type="Proteomes" id="UP000734854">
    <property type="component" value="Unassembled WGS sequence"/>
</dbReference>
<dbReference type="PANTHER" id="PTHR33133:SF24">
    <property type="entry name" value="OS01G0800300 PROTEIN"/>
    <property type="match status" value="1"/>
</dbReference>
<dbReference type="OrthoDB" id="1908649at2759"/>
<keyword evidence="1" id="KW-1133">Transmembrane helix</keyword>
<sequence>MGLEPEELQAMSVMDVVREAVAIGHGARQTFALITLALVLPLSIAVLAHSLFTHPILLQVQENDAPASQWLLLLLYQFAYLLFLFTFSLLCTAAVVFTVASIYAAKPVSFASSLAAVRPIFSRLFRTFLWVALLMLLYNLAYAIAILLHGPLFLLLSAAVALAFLAVHVYISALWHLASVVSVLEPLCGLAAMAKSRDLLRGRGRMAATLVAGYLGACAVIGASFRALVVKGTHEEGSLGVTSVPARVLIGYALVTLQVVVNFIGLLVQSVFYYVCKSHHHQQIDKRALYDHLGGYLGEYVPLRSSIQMENL</sequence>
<feature type="transmembrane region" description="Helical" evidence="1">
    <location>
        <begin position="206"/>
        <end position="229"/>
    </location>
</feature>
<keyword evidence="1" id="KW-0812">Transmembrane</keyword>
<accession>A0A8J5LKP9</accession>
<dbReference type="EMBL" id="JACMSC010000004">
    <property type="protein sequence ID" value="KAG6523322.1"/>
    <property type="molecule type" value="Genomic_DNA"/>
</dbReference>
<evidence type="ECO:0000313" key="2">
    <source>
        <dbReference type="EMBL" id="KAG6523322.1"/>
    </source>
</evidence>
<keyword evidence="1" id="KW-0472">Membrane</keyword>